<dbReference type="SMART" id="SM01361">
    <property type="entry name" value="A2M_recep"/>
    <property type="match status" value="1"/>
</dbReference>
<feature type="domain" description="Alpha-2-macroglobulin bait region" evidence="11">
    <location>
        <begin position="433"/>
        <end position="565"/>
    </location>
</feature>
<dbReference type="InterPro" id="IPR049135">
    <property type="entry name" value="TEP1_CUB2"/>
</dbReference>
<keyword evidence="2" id="KW-0964">Secreted</keyword>
<dbReference type="OMA" id="NERYWHE"/>
<comment type="caution">
    <text evidence="14">The sequence shown here is derived from an EMBL/GenBank/DDBJ whole genome shotgun (WGS) entry which is preliminary data.</text>
</comment>
<dbReference type="Gene3D" id="2.60.40.1930">
    <property type="match status" value="2"/>
</dbReference>
<dbReference type="Pfam" id="PF07703">
    <property type="entry name" value="A2M_BRD"/>
    <property type="match status" value="1"/>
</dbReference>
<dbReference type="Pfam" id="PF01835">
    <property type="entry name" value="MG2"/>
    <property type="match status" value="1"/>
</dbReference>
<keyword evidence="4" id="KW-0391">Immunity</keyword>
<dbReference type="Gene3D" id="1.50.10.20">
    <property type="match status" value="1"/>
</dbReference>
<dbReference type="EMBL" id="AAAB01008823">
    <property type="protein sequence ID" value="EAA05467.1"/>
    <property type="molecule type" value="Genomic_DNA"/>
</dbReference>
<dbReference type="Pfam" id="PF17789">
    <property type="entry name" value="MG4"/>
    <property type="match status" value="1"/>
</dbReference>
<dbReference type="HOGENOM" id="CLU_001634_5_3_1"/>
<organism evidence="14">
    <name type="scientific">Anopheles gambiae</name>
    <name type="common">African malaria mosquito</name>
    <dbReference type="NCBI Taxonomy" id="7165"/>
    <lineage>
        <taxon>Eukaryota</taxon>
        <taxon>Metazoa</taxon>
        <taxon>Ecdysozoa</taxon>
        <taxon>Arthropoda</taxon>
        <taxon>Hexapoda</taxon>
        <taxon>Insecta</taxon>
        <taxon>Pterygota</taxon>
        <taxon>Neoptera</taxon>
        <taxon>Endopterygota</taxon>
        <taxon>Diptera</taxon>
        <taxon>Nematocera</taxon>
        <taxon>Culicoidea</taxon>
        <taxon>Culicidae</taxon>
        <taxon>Anophelinae</taxon>
        <taxon>Anopheles</taxon>
    </lineage>
</organism>
<evidence type="ECO:0000256" key="3">
    <source>
        <dbReference type="ARBA" id="ARBA00022729"/>
    </source>
</evidence>
<dbReference type="SMART" id="SM01359">
    <property type="entry name" value="A2M_N_2"/>
    <property type="match status" value="1"/>
</dbReference>
<evidence type="ECO:0000256" key="10">
    <source>
        <dbReference type="ARBA" id="ARBA00078071"/>
    </source>
</evidence>
<reference evidence="14" key="1">
    <citation type="journal article" date="2002" name="Science">
        <title>The genome sequence of the malaria mosquito Anopheles gambiae.</title>
        <authorList>
            <person name="Holt R.A."/>
            <person name="Subramanian G.M."/>
            <person name="Halpern A."/>
            <person name="Sutton G.G."/>
            <person name="Charlab R."/>
            <person name="Nusskern D.R."/>
            <person name="Wincker P."/>
            <person name="Clark A.G."/>
            <person name="Ribeiro J.M."/>
            <person name="Wides R."/>
            <person name="Salzberg S.L."/>
            <person name="Loftus B."/>
            <person name="Yandell M."/>
            <person name="Majoros W.H."/>
            <person name="Rusch D.B."/>
            <person name="Lai Z."/>
            <person name="Kraft C.L."/>
            <person name="Abril J.F."/>
            <person name="Anthouard V."/>
            <person name="Arensburger P."/>
            <person name="Atkinson P.W."/>
            <person name="Baden H."/>
            <person name="de Berardinis V."/>
            <person name="Baldwin D."/>
            <person name="Benes V."/>
            <person name="Biedler J."/>
            <person name="Blass C."/>
            <person name="Bolanos R."/>
            <person name="Boscus D."/>
            <person name="Barnstead M."/>
            <person name="Cai S."/>
            <person name="Center A."/>
            <person name="Chaturverdi K."/>
            <person name="Christophides G.K."/>
            <person name="Chrystal M.A."/>
            <person name="Clamp M."/>
            <person name="Cravchik A."/>
            <person name="Curwen V."/>
            <person name="Dana A."/>
            <person name="Delcher A."/>
            <person name="Dew I."/>
            <person name="Evans C.A."/>
            <person name="Flanigan M."/>
            <person name="Grundschober-Freimoser A."/>
            <person name="Friedli L."/>
            <person name="Gu Z."/>
            <person name="Guan P."/>
            <person name="Guigo R."/>
            <person name="Hillenmeyer M.E."/>
            <person name="Hladun S.L."/>
            <person name="Hogan J.R."/>
            <person name="Hong Y.S."/>
            <person name="Hoover J."/>
            <person name="Jaillon O."/>
            <person name="Ke Z."/>
            <person name="Kodira C."/>
            <person name="Kokoza E."/>
            <person name="Koutsos A."/>
            <person name="Letunic I."/>
            <person name="Levitsky A."/>
            <person name="Liang Y."/>
            <person name="Lin J.J."/>
            <person name="Lobo N.F."/>
            <person name="Lopez J.R."/>
            <person name="Malek J.A."/>
            <person name="McIntosh T.C."/>
            <person name="Meister S."/>
            <person name="Miller J."/>
            <person name="Mobarry C."/>
            <person name="Mongin E."/>
            <person name="Murphy S.D."/>
            <person name="O'Brochta D.A."/>
            <person name="Pfannkoch C."/>
            <person name="Qi R."/>
            <person name="Regier M.A."/>
            <person name="Remington K."/>
            <person name="Shao H."/>
            <person name="Sharakhova M.V."/>
            <person name="Sitter C.D."/>
            <person name="Shetty J."/>
            <person name="Smith T.J."/>
            <person name="Strong R."/>
            <person name="Sun J."/>
            <person name="Thomasova D."/>
            <person name="Ton L.Q."/>
            <person name="Topalis P."/>
            <person name="Tu Z."/>
            <person name="Unger M.F."/>
            <person name="Walenz B."/>
            <person name="Wang A."/>
            <person name="Wang J."/>
            <person name="Wang M."/>
            <person name="Wang X."/>
            <person name="Woodford K.J."/>
            <person name="Wortman J.R."/>
            <person name="Wu M."/>
            <person name="Yao A."/>
            <person name="Zdobnov E.M."/>
            <person name="Zhang H."/>
            <person name="Zhao Q."/>
            <person name="Zhao S."/>
            <person name="Zhu S.C."/>
            <person name="Zhimulev I."/>
            <person name="Coluzzi M."/>
            <person name="della Torre A."/>
            <person name="Roth C.W."/>
            <person name="Louis C."/>
            <person name="Kalush F."/>
            <person name="Mural R.J."/>
            <person name="Myers E.W."/>
            <person name="Adams M.D."/>
            <person name="Smith H.O."/>
            <person name="Broder S."/>
            <person name="Gardner M.J."/>
            <person name="Fraser C.M."/>
            <person name="Birney E."/>
            <person name="Bork P."/>
            <person name="Brey P.T."/>
            <person name="Venter J.C."/>
            <person name="Weissenbach J."/>
            <person name="Kafatos F.C."/>
            <person name="Collins F.H."/>
            <person name="Hoffman S.L."/>
        </authorList>
    </citation>
    <scope>NUCLEOTIDE SEQUENCE [LARGE SCALE GENOMIC DNA]</scope>
    <source>
        <strain evidence="14">PEST</strain>
    </source>
</reference>
<dbReference type="SUPFAM" id="SSF48239">
    <property type="entry name" value="Terpenoid cyclases/Protein prenyltransferases"/>
    <property type="match status" value="1"/>
</dbReference>
<protein>
    <recommendedName>
        <fullName evidence="10">TEP1-F</fullName>
    </recommendedName>
</protein>
<keyword evidence="5" id="KW-0882">Thioester bond</keyword>
<dbReference type="Gene3D" id="2.60.40.690">
    <property type="entry name" value="Alpha-macroglobulin, receptor-binding domain"/>
    <property type="match status" value="1"/>
</dbReference>
<evidence type="ECO:0000256" key="6">
    <source>
        <dbReference type="ARBA" id="ARBA00023157"/>
    </source>
</evidence>
<feature type="domain" description="Alpha-2-macroglobulin" evidence="12">
    <location>
        <begin position="635"/>
        <end position="726"/>
    </location>
</feature>
<evidence type="ECO:0000259" key="12">
    <source>
        <dbReference type="SMART" id="SM01360"/>
    </source>
</evidence>
<dbReference type="Pfam" id="PF21412">
    <property type="entry name" value="TEP1_CUB2"/>
    <property type="match status" value="1"/>
</dbReference>
<reference evidence="14" key="2">
    <citation type="submission" date="2002-03" db="EMBL/GenBank/DDBJ databases">
        <authorList>
            <consortium name="The Anopheles Genome Sequencing Consortium"/>
        </authorList>
    </citation>
    <scope>NUCLEOTIDE SEQUENCE</scope>
    <source>
        <strain evidence="14">PEST</strain>
    </source>
</reference>
<dbReference type="InterPro" id="IPR041555">
    <property type="entry name" value="MG3"/>
</dbReference>
<dbReference type="InterPro" id="IPR040839">
    <property type="entry name" value="MG4"/>
</dbReference>
<dbReference type="Gene3D" id="2.60.40.10">
    <property type="entry name" value="Immunoglobulins"/>
    <property type="match status" value="2"/>
</dbReference>
<dbReference type="PhylomeDB" id="Q7QGN1"/>
<keyword evidence="7" id="KW-0325">Glycoprotein</keyword>
<reference evidence="14" key="4">
    <citation type="journal article" date="2007" name="Genome Biol.">
        <title>Update of the Anopheles gambiae PEST genome assembly.</title>
        <authorList>
            <person name="Sharakhova M.V."/>
            <person name="Hammond M.P."/>
            <person name="Lobo N.F."/>
            <person name="Krzywinski J."/>
            <person name="Unger M.F."/>
            <person name="Hillenmeyer M.E."/>
            <person name="Bruggner R.V."/>
            <person name="Birney E."/>
            <person name="Collins F.H."/>
        </authorList>
    </citation>
    <scope>NUCLEOTIDE SEQUENCE</scope>
    <source>
        <strain evidence="14">PEST</strain>
    </source>
</reference>
<dbReference type="GO" id="GO:0002376">
    <property type="term" value="P:immune system process"/>
    <property type="evidence" value="ECO:0007669"/>
    <property type="project" value="UniProtKB-KW"/>
</dbReference>
<dbReference type="InterPro" id="IPR011626">
    <property type="entry name" value="Alpha-macroglobulin_TED"/>
</dbReference>
<dbReference type="PaxDb" id="7165-AGAP010830-PA"/>
<reference evidence="14" key="5">
    <citation type="submission" date="2011-05" db="EMBL/GenBank/DDBJ databases">
        <authorList>
            <consortium name="VectorBase"/>
        </authorList>
    </citation>
    <scope>NUCLEOTIDE SEQUENCE</scope>
    <source>
        <strain evidence="14">PEST</strain>
    </source>
</reference>
<evidence type="ECO:0000313" key="14">
    <source>
        <dbReference type="EMBL" id="EAA05467.1"/>
    </source>
</evidence>
<dbReference type="InterPro" id="IPR011625">
    <property type="entry name" value="A2M_N_BRD"/>
</dbReference>
<dbReference type="Pfam" id="PF17791">
    <property type="entry name" value="MG3"/>
    <property type="match status" value="1"/>
</dbReference>
<dbReference type="VEuPathDB" id="VectorBase:AGAMI1_001499"/>
<comment type="subunit">
    <text evidence="9">Heterodimer of a TEP1-N chain and an TEP1-C chain non-covalently linked. Forms a complex composed of TEP1-N and TEP1-C heterodimer, LRIM1 and APL1C; the interaction stabilizes TEP1-N and TEP1-C heterodimer, prevents its binding to tissues while circulating in the hemolymph and protects the thioester bond from hydrolysis. Mature TEP1 and to a lesser extent full-length TEP1 interact with SPCLIP1; the interaction is induced by microbial infection.</text>
</comment>
<dbReference type="GO" id="GO:0005615">
    <property type="term" value="C:extracellular space"/>
    <property type="evidence" value="ECO:0007669"/>
    <property type="project" value="InterPro"/>
</dbReference>
<dbReference type="InterPro" id="IPR001599">
    <property type="entry name" value="Macroglobln_a2"/>
</dbReference>
<proteinExistence type="predicted"/>
<dbReference type="Pfam" id="PF00207">
    <property type="entry name" value="A2M"/>
    <property type="match status" value="1"/>
</dbReference>
<feature type="domain" description="Alpha-macroglobulin receptor-binding" evidence="13">
    <location>
        <begin position="1217"/>
        <end position="1306"/>
    </location>
</feature>
<comment type="subcellular location">
    <subcellularLocation>
        <location evidence="1">Secreted</location>
    </subcellularLocation>
</comment>
<dbReference type="InterPro" id="IPR008930">
    <property type="entry name" value="Terpenoid_cyclase/PrenylTrfase"/>
</dbReference>
<dbReference type="Pfam" id="PF07677">
    <property type="entry name" value="A2M_recep"/>
    <property type="match status" value="1"/>
</dbReference>
<dbReference type="Gene3D" id="2.20.130.20">
    <property type="match status" value="2"/>
</dbReference>
<evidence type="ECO:0000256" key="1">
    <source>
        <dbReference type="ARBA" id="ARBA00004613"/>
    </source>
</evidence>
<dbReference type="SUPFAM" id="SSF49410">
    <property type="entry name" value="Alpha-macroglobulin receptor domain"/>
    <property type="match status" value="1"/>
</dbReference>
<dbReference type="Gene3D" id="2.60.40.2950">
    <property type="match status" value="1"/>
</dbReference>
<evidence type="ECO:0000256" key="8">
    <source>
        <dbReference type="ARBA" id="ARBA00057615"/>
    </source>
</evidence>
<evidence type="ECO:0000256" key="7">
    <source>
        <dbReference type="ARBA" id="ARBA00023180"/>
    </source>
</evidence>
<dbReference type="STRING" id="7165.Q7QGN1"/>
<keyword evidence="3" id="KW-0732">Signal</keyword>
<dbReference type="InterPro" id="IPR050473">
    <property type="entry name" value="A2M/Complement_sys"/>
</dbReference>
<dbReference type="Pfam" id="PF07678">
    <property type="entry name" value="TED_complement"/>
    <property type="match status" value="1"/>
</dbReference>
<keyword evidence="6" id="KW-1015">Disulfide bond</keyword>
<comment type="function">
    <text evidence="8">Binds covalently through a thioester bond to the pathogen surface resulting in pathogen clearance.</text>
</comment>
<sequence>MWQLIRSRILTVIICIGAAHGLLFVGPKFIRDNHSYTLTISNFYSNPRKMYLMVKLEGQTDNGLSVLNITKMIDVRSNSIRMISFCMPDNLSTGDYKITIDGQQGFNFHMETDLFYLKKTVAGLIQVDKPVFKPGDTVNFRVIVLDTELKPPARVKSVHVTIRDPQRSVIRKWSTAKLYTGVFEGDLQIAPTPMLGVWNILVQVEGEELVSKTFEVKEYVLSMFDVQVMPSVIPLKKHQALNLTIEAYYHFGKPVQGVAKVELYLDDDKLDQQKEITVYGIGQVELRFADYFDMYEDQQDVRVKVTFIEHYTNRTVVKQSQITVYRYAYRVQLIKESPQFRPGLPFKCALQFTHHDGTPAKGITGKVEVTDVEFETTATSDNDGLIKLELHPSEGTEYLGVNHLEGSVLLQFDSIDGFYYYEGVSQIQTDAFIKLELKSPINLNKLMRFIVTCTERMTFFVYYVVSKSNIVDAGFVRPKNETTFLLQLYATEKLFPKAKMLVATVTGRTVVYDYINLDFQVFHNNFTLSVDEQEIKPGRQIELSMSGRPGAYVGLAAYDKALLLFNQNHDLILDDFLKVFDGFHVHHEGEFDQLHTMGLFARTLDDFLFQNYNHKSERNGQQMEQTVVRKQFVESWLWKNATIGSSGSLKLTEVVPDTTTSWYLTAFSIDPVVGLGIIKKPIEFTTVQPFVIMESLPYSIKRGEAIEIQFILISSLQEEHTADVTLYNENNEMEFIGRSIANASYTKSVRVLPKVGKPISFLVKAKKLGEMMVRVKASIANGIAADALEKVIQVTPESLVQSGVESFGFFMNTYQNRTFLVNPNIDKKADNGSVEIKLRFNPNLLITVKDNLNDIRTDWSRCNEGIRGTLNFVVHDYLNTIGSSDQISSDDSAKIIIHFVRLQKCFISKAPWRNKVFDTAFLVNALHNAMKYVYWNDKHKLEKIFAWLASQQHHSGSFKETESDLHYKRSEVALTSYVLAVMLENESAKVEHAVVIEKGMSFLSNQLDLITSANDLAIVTYAMMLYGHRLRDAAFEKLIDMSTITNNGTERYWNTSNSVEATSFALLSYVVPNKLLEALPIMRWLVNQKSELNSVSGQQNTYLRLKALSSIAKKISPSRNDLVAKLKYKQSTRLLRFDKYSNMIQNITTPQGVRKIEITVMGIGAGLLEVIYQYSLNLMNFEHRFQLDVQKQNTSSNHELRLKVCASFIPTVSESRSNMALIEVTLPSGYEVDHNPISEQTTVNPIYHIEIRYGGTSVVVYYKNMSNIRNCFTVSAYRRLKVALKRPAYVVVYDYYDTNLNAIKVYEVDKQNVCEICEEENCPAECKI</sequence>
<dbReference type="PANTHER" id="PTHR11412:SF136">
    <property type="entry name" value="CD109 ANTIGEN"/>
    <property type="match status" value="1"/>
</dbReference>
<dbReference type="eggNOG" id="KOG1366">
    <property type="taxonomic scope" value="Eukaryota"/>
</dbReference>
<dbReference type="FunFam" id="2.60.40.1930:FF:000001">
    <property type="entry name" value="CD109 isoform 3"/>
    <property type="match status" value="1"/>
</dbReference>
<evidence type="ECO:0000256" key="5">
    <source>
        <dbReference type="ARBA" id="ARBA00022966"/>
    </source>
</evidence>
<dbReference type="PANTHER" id="PTHR11412">
    <property type="entry name" value="MACROGLOBULIN / COMPLEMENT"/>
    <property type="match status" value="1"/>
</dbReference>
<dbReference type="InterPro" id="IPR036595">
    <property type="entry name" value="A-macroglobulin_rcpt-bd_sf"/>
</dbReference>
<evidence type="ECO:0000256" key="2">
    <source>
        <dbReference type="ARBA" id="ARBA00022525"/>
    </source>
</evidence>
<dbReference type="VEuPathDB" id="VectorBase:AGAP010830"/>
<evidence type="ECO:0000256" key="4">
    <source>
        <dbReference type="ARBA" id="ARBA00022859"/>
    </source>
</evidence>
<accession>Q7QGN1</accession>
<dbReference type="Gene3D" id="2.60.120.1540">
    <property type="match status" value="1"/>
</dbReference>
<reference evidence="14" key="3">
    <citation type="journal article" date="2004" name="Trends Parasitol.">
        <title>The Anopheles gambiae genome: an update.</title>
        <authorList>
            <person name="Mongin E."/>
            <person name="Louis C."/>
            <person name="Holt R.A."/>
            <person name="Birney E."/>
            <person name="Collins F.H."/>
        </authorList>
    </citation>
    <scope>NUCLEOTIDE SEQUENCE</scope>
    <source>
        <strain evidence="14">PEST</strain>
    </source>
</reference>
<dbReference type="GO" id="GO:0004866">
    <property type="term" value="F:endopeptidase inhibitor activity"/>
    <property type="evidence" value="ECO:0007669"/>
    <property type="project" value="InterPro"/>
</dbReference>
<evidence type="ECO:0000256" key="9">
    <source>
        <dbReference type="ARBA" id="ARBA00063781"/>
    </source>
</evidence>
<dbReference type="InterPro" id="IPR009048">
    <property type="entry name" value="A-macroglobulin_rcpt-bd"/>
</dbReference>
<dbReference type="Gene3D" id="2.60.40.1940">
    <property type="match status" value="1"/>
</dbReference>
<gene>
    <name evidence="14" type="primary">TEP9</name>
    <name evidence="14" type="ORF">AgaP_AGAP010830</name>
</gene>
<evidence type="ECO:0000259" key="11">
    <source>
        <dbReference type="SMART" id="SM01359"/>
    </source>
</evidence>
<evidence type="ECO:0000259" key="13">
    <source>
        <dbReference type="SMART" id="SM01361"/>
    </source>
</evidence>
<dbReference type="SMART" id="SM01360">
    <property type="entry name" value="A2M"/>
    <property type="match status" value="1"/>
</dbReference>
<dbReference type="InterPro" id="IPR013783">
    <property type="entry name" value="Ig-like_fold"/>
</dbReference>
<dbReference type="InterPro" id="IPR002890">
    <property type="entry name" value="MG2"/>
</dbReference>
<name>Q7QGN1_ANOGA</name>